<dbReference type="Proteomes" id="UP001049518">
    <property type="component" value="Chromosome"/>
</dbReference>
<accession>A0ABX8QUS8</accession>
<evidence type="ECO:0000313" key="1">
    <source>
        <dbReference type="EMBL" id="QXJ21964.1"/>
    </source>
</evidence>
<keyword evidence="2" id="KW-1185">Reference proteome</keyword>
<protein>
    <submittedName>
        <fullName evidence="1">Uncharacterized protein</fullName>
    </submittedName>
</protein>
<gene>
    <name evidence="1" type="ORF">AGRA3207_002882</name>
</gene>
<name>A0ABX8QUS8_9ACTN</name>
<evidence type="ECO:0000313" key="2">
    <source>
        <dbReference type="Proteomes" id="UP001049518"/>
    </source>
</evidence>
<reference evidence="1" key="1">
    <citation type="submission" date="2020-07" db="EMBL/GenBank/DDBJ databases">
        <authorList>
            <person name="Tarantini F.S."/>
            <person name="Hong K.W."/>
            <person name="Chan K.G."/>
        </authorList>
    </citation>
    <scope>NUCLEOTIDE SEQUENCE</scope>
    <source>
        <strain evidence="1">32-07</strain>
    </source>
</reference>
<organism evidence="1 2">
    <name type="scientific">Actinomadura graeca</name>
    <dbReference type="NCBI Taxonomy" id="2750812"/>
    <lineage>
        <taxon>Bacteria</taxon>
        <taxon>Bacillati</taxon>
        <taxon>Actinomycetota</taxon>
        <taxon>Actinomycetes</taxon>
        <taxon>Streptosporangiales</taxon>
        <taxon>Thermomonosporaceae</taxon>
        <taxon>Actinomadura</taxon>
    </lineage>
</organism>
<dbReference type="RefSeq" id="WP_231335152.1">
    <property type="nucleotide sequence ID" value="NZ_CP059572.1"/>
</dbReference>
<dbReference type="EMBL" id="CP059572">
    <property type="protein sequence ID" value="QXJ21964.1"/>
    <property type="molecule type" value="Genomic_DNA"/>
</dbReference>
<proteinExistence type="predicted"/>
<sequence length="262" mass="28756">MSDAGETRVGGYILKGGTGVYMLLDPETEDPRVERDCYDDRLHTGSSRSVVLTANDDGKVHVDEESDEARMFIRQHYREAEARIELANGDAPVGLQFTPDEAEEYAFKLLELAALARRGQSDGGRAPRTVAMCGALALQMARIRQLGQVPSAGVPGMVPRRHIACREHLGQRAGEPLQCLHTAHRNRRLPRTVVAAAQPRLPVVVGQHDDLRTREVERGVLVTTRVQHLLHALAAHLVTSRSCSRAFLTSGTAAHGRVPVRM</sequence>